<feature type="compositionally biased region" description="Acidic residues" evidence="1">
    <location>
        <begin position="45"/>
        <end position="59"/>
    </location>
</feature>
<gene>
    <name evidence="2" type="ORF">Alo02nite_56870</name>
</gene>
<reference evidence="2 3" key="1">
    <citation type="submission" date="2021-01" db="EMBL/GenBank/DDBJ databases">
        <title>Whole genome shotgun sequence of Actinoplanes lobatus NBRC 12513.</title>
        <authorList>
            <person name="Komaki H."/>
            <person name="Tamura T."/>
        </authorList>
    </citation>
    <scope>NUCLEOTIDE SEQUENCE [LARGE SCALE GENOMIC DNA]</scope>
    <source>
        <strain evidence="2 3">NBRC 12513</strain>
    </source>
</reference>
<name>A0ABQ4AP64_9ACTN</name>
<comment type="caution">
    <text evidence="2">The sequence shown here is derived from an EMBL/GenBank/DDBJ whole genome shotgun (WGS) entry which is preliminary data.</text>
</comment>
<evidence type="ECO:0000313" key="2">
    <source>
        <dbReference type="EMBL" id="GIE42789.1"/>
    </source>
</evidence>
<proteinExistence type="predicted"/>
<sequence>MLIAALVAVLAIGGHQAWMDQHGPSPTPPWARRSRVTPGETREPDPDDTDFDTEDEPDEWGPPWARRIRMADGSVLVRGQSHADQGDEEEPDADEEQEETREEMADRLIRIRCRYSDAVREIMAAFDVSESTAKRAIAAAQERAGGR</sequence>
<organism evidence="2 3">
    <name type="scientific">Actinoplanes lobatus</name>
    <dbReference type="NCBI Taxonomy" id="113568"/>
    <lineage>
        <taxon>Bacteria</taxon>
        <taxon>Bacillati</taxon>
        <taxon>Actinomycetota</taxon>
        <taxon>Actinomycetes</taxon>
        <taxon>Micromonosporales</taxon>
        <taxon>Micromonosporaceae</taxon>
        <taxon>Actinoplanes</taxon>
    </lineage>
</organism>
<protein>
    <recommendedName>
        <fullName evidence="4">RNA polymerase sigma factor 70 region 4 type 2 domain-containing protein</fullName>
    </recommendedName>
</protein>
<evidence type="ECO:0000313" key="3">
    <source>
        <dbReference type="Proteomes" id="UP000631312"/>
    </source>
</evidence>
<dbReference type="Proteomes" id="UP000631312">
    <property type="component" value="Unassembled WGS sequence"/>
</dbReference>
<keyword evidence="3" id="KW-1185">Reference proteome</keyword>
<feature type="compositionally biased region" description="Acidic residues" evidence="1">
    <location>
        <begin position="86"/>
        <end position="101"/>
    </location>
</feature>
<accession>A0ABQ4AP64</accession>
<evidence type="ECO:0008006" key="4">
    <source>
        <dbReference type="Google" id="ProtNLM"/>
    </source>
</evidence>
<evidence type="ECO:0000256" key="1">
    <source>
        <dbReference type="SAM" id="MobiDB-lite"/>
    </source>
</evidence>
<feature type="region of interest" description="Disordered" evidence="1">
    <location>
        <begin position="18"/>
        <end position="104"/>
    </location>
</feature>
<dbReference type="EMBL" id="BOMP01000098">
    <property type="protein sequence ID" value="GIE42789.1"/>
    <property type="molecule type" value="Genomic_DNA"/>
</dbReference>